<dbReference type="AlphaFoldDB" id="A0A2P9AF53"/>
<organism evidence="1 2">
    <name type="scientific">Mesorhizobium delmotii</name>
    <dbReference type="NCBI Taxonomy" id="1631247"/>
    <lineage>
        <taxon>Bacteria</taxon>
        <taxon>Pseudomonadati</taxon>
        <taxon>Pseudomonadota</taxon>
        <taxon>Alphaproteobacteria</taxon>
        <taxon>Hyphomicrobiales</taxon>
        <taxon>Phyllobacteriaceae</taxon>
        <taxon>Mesorhizobium</taxon>
    </lineage>
</organism>
<dbReference type="EMBL" id="FUIG01000013">
    <property type="protein sequence ID" value="SJM29735.1"/>
    <property type="molecule type" value="Genomic_DNA"/>
</dbReference>
<evidence type="ECO:0000313" key="2">
    <source>
        <dbReference type="Proteomes" id="UP000245698"/>
    </source>
</evidence>
<gene>
    <name evidence="1" type="ORF">BQ8482_111665</name>
</gene>
<proteinExistence type="predicted"/>
<protein>
    <submittedName>
        <fullName evidence="1">Uncharacterized protein</fullName>
    </submittedName>
</protein>
<reference evidence="2" key="1">
    <citation type="submission" date="2016-12" db="EMBL/GenBank/DDBJ databases">
        <authorList>
            <person name="Brunel B."/>
        </authorList>
    </citation>
    <scope>NUCLEOTIDE SEQUENCE [LARGE SCALE GENOMIC DNA]</scope>
</reference>
<accession>A0A2P9AF53</accession>
<evidence type="ECO:0000313" key="1">
    <source>
        <dbReference type="EMBL" id="SJM29735.1"/>
    </source>
</evidence>
<keyword evidence="2" id="KW-1185">Reference proteome</keyword>
<dbReference type="Proteomes" id="UP000245698">
    <property type="component" value="Unassembled WGS sequence"/>
</dbReference>
<sequence>MDGISSKHRGPSFEFGLTREEMGLHLCGLNLRWCPVDSSNGLIGIGGPSERFELLVVLGEVAVDCSLEIDDGVEDTSLGRRFDNFAKKPSTALSHEHDVEVKRKVEPDKHLGGACEQRRCRTAWWCHCACSRES</sequence>
<name>A0A2P9AF53_9HYPH</name>